<dbReference type="PANTHER" id="PTHR44688:SF16">
    <property type="entry name" value="DNA-BINDING TRANSCRIPTIONAL ACTIVATOR DEVR_DOSR"/>
    <property type="match status" value="1"/>
</dbReference>
<feature type="domain" description="HTH luxR-type" evidence="5">
    <location>
        <begin position="227"/>
        <end position="292"/>
    </location>
</feature>
<dbReference type="InterPro" id="IPR029016">
    <property type="entry name" value="GAF-like_dom_sf"/>
</dbReference>
<keyword evidence="2" id="KW-0238">DNA-binding</keyword>
<evidence type="ECO:0000256" key="1">
    <source>
        <dbReference type="ARBA" id="ARBA00023015"/>
    </source>
</evidence>
<dbReference type="EMBL" id="SNWR01000001">
    <property type="protein sequence ID" value="TDO41285.1"/>
    <property type="molecule type" value="Genomic_DNA"/>
</dbReference>
<dbReference type="Gene3D" id="3.30.450.40">
    <property type="match status" value="1"/>
</dbReference>
<dbReference type="AlphaFoldDB" id="A0A4R6K2A7"/>
<dbReference type="InterPro" id="IPR016032">
    <property type="entry name" value="Sig_transdc_resp-reg_C-effctor"/>
</dbReference>
<evidence type="ECO:0000256" key="4">
    <source>
        <dbReference type="SAM" id="MobiDB-lite"/>
    </source>
</evidence>
<dbReference type="Pfam" id="PF13185">
    <property type="entry name" value="GAF_2"/>
    <property type="match status" value="1"/>
</dbReference>
<dbReference type="Gene3D" id="1.10.10.10">
    <property type="entry name" value="Winged helix-like DNA-binding domain superfamily/Winged helix DNA-binding domain"/>
    <property type="match status" value="1"/>
</dbReference>
<dbReference type="PROSITE" id="PS00622">
    <property type="entry name" value="HTH_LUXR_1"/>
    <property type="match status" value="1"/>
</dbReference>
<reference evidence="6 7" key="1">
    <citation type="submission" date="2019-03" db="EMBL/GenBank/DDBJ databases">
        <title>Sequencing the genomes of 1000 actinobacteria strains.</title>
        <authorList>
            <person name="Klenk H.-P."/>
        </authorList>
    </citation>
    <scope>NUCLEOTIDE SEQUENCE [LARGE SCALE GENOMIC DNA]</scope>
    <source>
        <strain evidence="6 7">DSM 43805</strain>
    </source>
</reference>
<dbReference type="InterPro" id="IPR000792">
    <property type="entry name" value="Tscrpt_reg_LuxR_C"/>
</dbReference>
<dbReference type="SUPFAM" id="SSF46894">
    <property type="entry name" value="C-terminal effector domain of the bipartite response regulators"/>
    <property type="match status" value="1"/>
</dbReference>
<dbReference type="Pfam" id="PF00196">
    <property type="entry name" value="GerE"/>
    <property type="match status" value="1"/>
</dbReference>
<evidence type="ECO:0000256" key="2">
    <source>
        <dbReference type="ARBA" id="ARBA00023125"/>
    </source>
</evidence>
<evidence type="ECO:0000313" key="7">
    <source>
        <dbReference type="Proteomes" id="UP000294901"/>
    </source>
</evidence>
<organism evidence="6 7">
    <name type="scientific">Paractinoplanes brasiliensis</name>
    <dbReference type="NCBI Taxonomy" id="52695"/>
    <lineage>
        <taxon>Bacteria</taxon>
        <taxon>Bacillati</taxon>
        <taxon>Actinomycetota</taxon>
        <taxon>Actinomycetes</taxon>
        <taxon>Micromonosporales</taxon>
        <taxon>Micromonosporaceae</taxon>
        <taxon>Paractinoplanes</taxon>
    </lineage>
</organism>
<gene>
    <name evidence="6" type="ORF">C8E87_5015</name>
</gene>
<dbReference type="InterPro" id="IPR003018">
    <property type="entry name" value="GAF"/>
</dbReference>
<keyword evidence="1" id="KW-0805">Transcription regulation</keyword>
<dbReference type="GO" id="GO:0006355">
    <property type="term" value="P:regulation of DNA-templated transcription"/>
    <property type="evidence" value="ECO:0007669"/>
    <property type="project" value="InterPro"/>
</dbReference>
<sequence>MASPAGRSYRGRIDALFPAGEAVAEVYRDLRLASELRRVLRHTARLTGSAAGSVSLVDAGAGRYTKAAEYGALCRLGDTFPLDEGATGWAFSRRRPVVIAEYGRLRAGHLAGSDPVRRGPAAAVPIWWRGDVIAVSVTFAPRAGLFTAREIDDLEILTQTMAAAIVRPDGLPGGEIEPLIATEPSSPAGRRSPARPRGARVPTGDEPKLPAMSEDPASTRRRGLPLTGREGPALTVREADVLGLMRTGLTYREIAVRLGLSPKTVEKHVGAIMRKTGTSNRTEAVVTALDQGWLGLGETPHTAYG</sequence>
<dbReference type="CDD" id="cd06170">
    <property type="entry name" value="LuxR_C_like"/>
    <property type="match status" value="1"/>
</dbReference>
<evidence type="ECO:0000259" key="5">
    <source>
        <dbReference type="PROSITE" id="PS50043"/>
    </source>
</evidence>
<dbReference type="Proteomes" id="UP000294901">
    <property type="component" value="Unassembled WGS sequence"/>
</dbReference>
<keyword evidence="7" id="KW-1185">Reference proteome</keyword>
<accession>A0A4R6K2A7</accession>
<comment type="caution">
    <text evidence="6">The sequence shown here is derived from an EMBL/GenBank/DDBJ whole genome shotgun (WGS) entry which is preliminary data.</text>
</comment>
<protein>
    <submittedName>
        <fullName evidence="6">GAF domain-containing protein</fullName>
    </submittedName>
</protein>
<dbReference type="SMART" id="SM00421">
    <property type="entry name" value="HTH_LUXR"/>
    <property type="match status" value="1"/>
</dbReference>
<dbReference type="SMART" id="SM00065">
    <property type="entry name" value="GAF"/>
    <property type="match status" value="1"/>
</dbReference>
<feature type="region of interest" description="Disordered" evidence="4">
    <location>
        <begin position="178"/>
        <end position="231"/>
    </location>
</feature>
<evidence type="ECO:0000256" key="3">
    <source>
        <dbReference type="ARBA" id="ARBA00023163"/>
    </source>
</evidence>
<dbReference type="GO" id="GO:0003677">
    <property type="term" value="F:DNA binding"/>
    <property type="evidence" value="ECO:0007669"/>
    <property type="project" value="UniProtKB-KW"/>
</dbReference>
<dbReference type="PRINTS" id="PR00038">
    <property type="entry name" value="HTHLUXR"/>
</dbReference>
<dbReference type="PROSITE" id="PS50043">
    <property type="entry name" value="HTH_LUXR_2"/>
    <property type="match status" value="1"/>
</dbReference>
<keyword evidence="3" id="KW-0804">Transcription</keyword>
<dbReference type="InterPro" id="IPR036388">
    <property type="entry name" value="WH-like_DNA-bd_sf"/>
</dbReference>
<dbReference type="PANTHER" id="PTHR44688">
    <property type="entry name" value="DNA-BINDING TRANSCRIPTIONAL ACTIVATOR DEVR_DOSR"/>
    <property type="match status" value="1"/>
</dbReference>
<name>A0A4R6K2A7_9ACTN</name>
<evidence type="ECO:0000313" key="6">
    <source>
        <dbReference type="EMBL" id="TDO41285.1"/>
    </source>
</evidence>
<proteinExistence type="predicted"/>
<dbReference type="SUPFAM" id="SSF55781">
    <property type="entry name" value="GAF domain-like"/>
    <property type="match status" value="1"/>
</dbReference>